<organism evidence="1 2">
    <name type="scientific">Candidatus Chisholmbacteria bacterium RIFCSPHIGHO2_01_FULL_52_32</name>
    <dbReference type="NCBI Taxonomy" id="1797591"/>
    <lineage>
        <taxon>Bacteria</taxon>
        <taxon>Candidatus Chisholmiibacteriota</taxon>
    </lineage>
</organism>
<gene>
    <name evidence="1" type="ORF">A2786_01430</name>
</gene>
<reference evidence="1 2" key="1">
    <citation type="journal article" date="2016" name="Nat. Commun.">
        <title>Thousands of microbial genomes shed light on interconnected biogeochemical processes in an aquifer system.</title>
        <authorList>
            <person name="Anantharaman K."/>
            <person name="Brown C.T."/>
            <person name="Hug L.A."/>
            <person name="Sharon I."/>
            <person name="Castelle C.J."/>
            <person name="Probst A.J."/>
            <person name="Thomas B.C."/>
            <person name="Singh A."/>
            <person name="Wilkins M.J."/>
            <person name="Karaoz U."/>
            <person name="Brodie E.L."/>
            <person name="Williams K.H."/>
            <person name="Hubbard S.S."/>
            <person name="Banfield J.F."/>
        </authorList>
    </citation>
    <scope>NUCLEOTIDE SEQUENCE [LARGE SCALE GENOMIC DNA]</scope>
</reference>
<dbReference type="EMBL" id="MHCJ01000003">
    <property type="protein sequence ID" value="OGY18161.1"/>
    <property type="molecule type" value="Genomic_DNA"/>
</dbReference>
<evidence type="ECO:0000313" key="2">
    <source>
        <dbReference type="Proteomes" id="UP000179233"/>
    </source>
</evidence>
<name>A0A1G1VRY4_9BACT</name>
<accession>A0A1G1VRY4</accession>
<comment type="caution">
    <text evidence="1">The sequence shown here is derived from an EMBL/GenBank/DDBJ whole genome shotgun (WGS) entry which is preliminary data.</text>
</comment>
<evidence type="ECO:0000313" key="1">
    <source>
        <dbReference type="EMBL" id="OGY18161.1"/>
    </source>
</evidence>
<protein>
    <submittedName>
        <fullName evidence="1">Uncharacterized protein</fullName>
    </submittedName>
</protein>
<dbReference type="Proteomes" id="UP000179233">
    <property type="component" value="Unassembled WGS sequence"/>
</dbReference>
<sequence length="198" mass="22548">MISLERFGDGQRGVGRIERFVRKGIAWDGWENYVSLCEHPKFFSTIRDNPLIVVHPGFRLWWPGEKSVTPRYDRIGYNAYLERVREKVAQSVEVGRTIIVYLPSMYRQEALDAIGNPEGALLVPTTNDGGAIIDHGFLGERAREFHDALVAQITSAEICGEYRDRCVQEVCRYLDGVEITRVSDCIFPPASYARISDY</sequence>
<proteinExistence type="predicted"/>
<dbReference type="AlphaFoldDB" id="A0A1G1VRY4"/>